<reference evidence="2 3" key="1">
    <citation type="submission" date="2009-11" db="EMBL/GenBank/DDBJ databases">
        <title>Annotation of Allomyces macrogynus ATCC 38327.</title>
        <authorList>
            <consortium name="The Broad Institute Genome Sequencing Platform"/>
            <person name="Russ C."/>
            <person name="Cuomo C."/>
            <person name="Burger G."/>
            <person name="Gray M.W."/>
            <person name="Holland P.W.H."/>
            <person name="King N."/>
            <person name="Lang F.B.F."/>
            <person name="Roger A.J."/>
            <person name="Ruiz-Trillo I."/>
            <person name="Young S.K."/>
            <person name="Zeng Q."/>
            <person name="Gargeya S."/>
            <person name="Fitzgerald M."/>
            <person name="Haas B."/>
            <person name="Abouelleil A."/>
            <person name="Alvarado L."/>
            <person name="Arachchi H.M."/>
            <person name="Berlin A."/>
            <person name="Chapman S.B."/>
            <person name="Gearin G."/>
            <person name="Goldberg J."/>
            <person name="Griggs A."/>
            <person name="Gujja S."/>
            <person name="Hansen M."/>
            <person name="Heiman D."/>
            <person name="Howarth C."/>
            <person name="Larimer J."/>
            <person name="Lui A."/>
            <person name="MacDonald P.J.P."/>
            <person name="McCowen C."/>
            <person name="Montmayeur A."/>
            <person name="Murphy C."/>
            <person name="Neiman D."/>
            <person name="Pearson M."/>
            <person name="Priest M."/>
            <person name="Roberts A."/>
            <person name="Saif S."/>
            <person name="Shea T."/>
            <person name="Sisk P."/>
            <person name="Stolte C."/>
            <person name="Sykes S."/>
            <person name="Wortman J."/>
            <person name="Nusbaum C."/>
            <person name="Birren B."/>
        </authorList>
    </citation>
    <scope>NUCLEOTIDE SEQUENCE [LARGE SCALE GENOMIC DNA]</scope>
    <source>
        <strain evidence="2 3">ATCC 38327</strain>
    </source>
</reference>
<dbReference type="SMART" id="SM00341">
    <property type="entry name" value="HRDC"/>
    <property type="match status" value="1"/>
</dbReference>
<keyword evidence="3" id="KW-1185">Reference proteome</keyword>
<dbReference type="InterPro" id="IPR002121">
    <property type="entry name" value="HRDC_dom"/>
</dbReference>
<dbReference type="OrthoDB" id="10261556at2759"/>
<dbReference type="GO" id="GO:0003676">
    <property type="term" value="F:nucleic acid binding"/>
    <property type="evidence" value="ECO:0007669"/>
    <property type="project" value="InterPro"/>
</dbReference>
<dbReference type="PROSITE" id="PS50967">
    <property type="entry name" value="HRDC"/>
    <property type="match status" value="1"/>
</dbReference>
<gene>
    <name evidence="2" type="ORF">AMAG_13651</name>
</gene>
<dbReference type="eggNOG" id="KOG0351">
    <property type="taxonomic scope" value="Eukaryota"/>
</dbReference>
<feature type="domain" description="HRDC" evidence="1">
    <location>
        <begin position="17"/>
        <end position="98"/>
    </location>
</feature>
<evidence type="ECO:0000313" key="2">
    <source>
        <dbReference type="EMBL" id="KNE69269.1"/>
    </source>
</evidence>
<dbReference type="Proteomes" id="UP000054350">
    <property type="component" value="Unassembled WGS sequence"/>
</dbReference>
<dbReference type="Gene3D" id="1.10.150.80">
    <property type="entry name" value="HRDC domain"/>
    <property type="match status" value="1"/>
</dbReference>
<reference evidence="3" key="2">
    <citation type="submission" date="2009-11" db="EMBL/GenBank/DDBJ databases">
        <title>The Genome Sequence of Allomyces macrogynus strain ATCC 38327.</title>
        <authorList>
            <consortium name="The Broad Institute Genome Sequencing Platform"/>
            <person name="Russ C."/>
            <person name="Cuomo C."/>
            <person name="Shea T."/>
            <person name="Young S.K."/>
            <person name="Zeng Q."/>
            <person name="Koehrsen M."/>
            <person name="Haas B."/>
            <person name="Borodovsky M."/>
            <person name="Guigo R."/>
            <person name="Alvarado L."/>
            <person name="Berlin A."/>
            <person name="Borenstein D."/>
            <person name="Chen Z."/>
            <person name="Engels R."/>
            <person name="Freedman E."/>
            <person name="Gellesch M."/>
            <person name="Goldberg J."/>
            <person name="Griggs A."/>
            <person name="Gujja S."/>
            <person name="Heiman D."/>
            <person name="Hepburn T."/>
            <person name="Howarth C."/>
            <person name="Jen D."/>
            <person name="Larson L."/>
            <person name="Lewis B."/>
            <person name="Mehta T."/>
            <person name="Park D."/>
            <person name="Pearson M."/>
            <person name="Roberts A."/>
            <person name="Saif S."/>
            <person name="Shenoy N."/>
            <person name="Sisk P."/>
            <person name="Stolte C."/>
            <person name="Sykes S."/>
            <person name="Walk T."/>
            <person name="White J."/>
            <person name="Yandava C."/>
            <person name="Burger G."/>
            <person name="Gray M.W."/>
            <person name="Holland P.W.H."/>
            <person name="King N."/>
            <person name="Lang F.B.F."/>
            <person name="Roger A.J."/>
            <person name="Ruiz-Trillo I."/>
            <person name="Lander E."/>
            <person name="Nusbaum C."/>
        </authorList>
    </citation>
    <scope>NUCLEOTIDE SEQUENCE [LARGE SCALE GENOMIC DNA]</scope>
    <source>
        <strain evidence="3">ATCC 38327</strain>
    </source>
</reference>
<evidence type="ECO:0000313" key="3">
    <source>
        <dbReference type="Proteomes" id="UP000054350"/>
    </source>
</evidence>
<dbReference type="AlphaFoldDB" id="A0A0L0T3Y3"/>
<dbReference type="InterPro" id="IPR044876">
    <property type="entry name" value="HRDC_dom_sf"/>
</dbReference>
<dbReference type="STRING" id="578462.A0A0L0T3Y3"/>
<proteinExistence type="predicted"/>
<dbReference type="InterPro" id="IPR010997">
    <property type="entry name" value="HRDC-like_sf"/>
</dbReference>
<accession>A0A0L0T3Y3</accession>
<name>A0A0L0T3Y3_ALLM3</name>
<protein>
    <recommendedName>
        <fullName evidence="1">HRDC domain-containing protein</fullName>
    </recommendedName>
</protein>
<sequence>MRAAAPPPLPAAQEHDLDIVSDCYGELQSVRADMLAKGLASVPETIFTNQVLQALARKLPSNIVEFCAVPGVTDEKYNAFGPKFLEVTKKYAQKSVEANGVMTAGAVRGARSGYF</sequence>
<dbReference type="GO" id="GO:0000166">
    <property type="term" value="F:nucleotide binding"/>
    <property type="evidence" value="ECO:0007669"/>
    <property type="project" value="InterPro"/>
</dbReference>
<dbReference type="EMBL" id="GG745360">
    <property type="protein sequence ID" value="KNE69269.1"/>
    <property type="molecule type" value="Genomic_DNA"/>
</dbReference>
<dbReference type="SUPFAM" id="SSF47819">
    <property type="entry name" value="HRDC-like"/>
    <property type="match status" value="1"/>
</dbReference>
<evidence type="ECO:0000259" key="1">
    <source>
        <dbReference type="PROSITE" id="PS50967"/>
    </source>
</evidence>
<dbReference type="VEuPathDB" id="FungiDB:AMAG_13651"/>
<organism evidence="2 3">
    <name type="scientific">Allomyces macrogynus (strain ATCC 38327)</name>
    <name type="common">Allomyces javanicus var. macrogynus</name>
    <dbReference type="NCBI Taxonomy" id="578462"/>
    <lineage>
        <taxon>Eukaryota</taxon>
        <taxon>Fungi</taxon>
        <taxon>Fungi incertae sedis</taxon>
        <taxon>Blastocladiomycota</taxon>
        <taxon>Blastocladiomycetes</taxon>
        <taxon>Blastocladiales</taxon>
        <taxon>Blastocladiaceae</taxon>
        <taxon>Allomyces</taxon>
    </lineage>
</organism>
<dbReference type="Pfam" id="PF00570">
    <property type="entry name" value="HRDC"/>
    <property type="match status" value="1"/>
</dbReference>